<dbReference type="InterPro" id="IPR042271">
    <property type="entry name" value="Zinicin_2_N"/>
</dbReference>
<evidence type="ECO:0000256" key="1">
    <source>
        <dbReference type="SAM" id="MobiDB-lite"/>
    </source>
</evidence>
<dbReference type="InterPro" id="IPR018766">
    <property type="entry name" value="Zinicin_2"/>
</dbReference>
<gene>
    <name evidence="2" type="ORF">CMUST_04060</name>
</gene>
<dbReference type="PANTHER" id="PTHR39420">
    <property type="match status" value="1"/>
</dbReference>
<dbReference type="STRING" id="571915.CMUST_04060"/>
<feature type="compositionally biased region" description="Basic and acidic residues" evidence="1">
    <location>
        <begin position="454"/>
        <end position="463"/>
    </location>
</feature>
<feature type="compositionally biased region" description="Acidic residues" evidence="1">
    <location>
        <begin position="464"/>
        <end position="474"/>
    </location>
</feature>
<name>A0A0G3GVI0_9CORY</name>
<dbReference type="NCBIfam" id="TIGR03624">
    <property type="entry name" value="putative hydrolase"/>
    <property type="match status" value="1"/>
</dbReference>
<dbReference type="Gene3D" id="1.20.150.30">
    <property type="entry name" value="Zincin-like metallopeptidase, N-terminal domain"/>
    <property type="match status" value="1"/>
</dbReference>
<dbReference type="PANTHER" id="PTHR39420:SF2">
    <property type="entry name" value="HYDROLASE"/>
    <property type="match status" value="1"/>
</dbReference>
<dbReference type="OrthoDB" id="8478472at2"/>
<protein>
    <submittedName>
        <fullName evidence="2">Putative hydrolase</fullName>
    </submittedName>
</protein>
<reference evidence="2 3" key="1">
    <citation type="journal article" date="2015" name="Genome Announc.">
        <title>Complete Genome Sequence of the Type Strain Corynebacterium mustelae DSM 45274, Isolated from Various Tissues of a Male Ferret with Lethal Sepsis.</title>
        <authorList>
            <person name="Ruckert C."/>
            <person name="Eimer J."/>
            <person name="Winkler A."/>
            <person name="Tauch A."/>
        </authorList>
    </citation>
    <scope>NUCLEOTIDE SEQUENCE [LARGE SCALE GENOMIC DNA]</scope>
    <source>
        <strain evidence="2 3">DSM 45274</strain>
    </source>
</reference>
<proteinExistence type="predicted"/>
<evidence type="ECO:0000313" key="2">
    <source>
        <dbReference type="EMBL" id="AKK05156.1"/>
    </source>
</evidence>
<organism evidence="2 3">
    <name type="scientific">Corynebacterium mustelae</name>
    <dbReference type="NCBI Taxonomy" id="571915"/>
    <lineage>
        <taxon>Bacteria</taxon>
        <taxon>Bacillati</taxon>
        <taxon>Actinomycetota</taxon>
        <taxon>Actinomycetes</taxon>
        <taxon>Mycobacteriales</taxon>
        <taxon>Corynebacteriaceae</taxon>
        <taxon>Corynebacterium</taxon>
    </lineage>
</organism>
<feature type="region of interest" description="Disordered" evidence="1">
    <location>
        <begin position="433"/>
        <end position="474"/>
    </location>
</feature>
<dbReference type="EMBL" id="CP011542">
    <property type="protein sequence ID" value="AKK05156.1"/>
    <property type="molecule type" value="Genomic_DNA"/>
</dbReference>
<accession>A0A0G3GVI0</accession>
<dbReference type="AlphaFoldDB" id="A0A0G3GVI0"/>
<dbReference type="PATRIC" id="fig|571915.4.peg.867"/>
<dbReference type="RefSeq" id="WP_047261421.1">
    <property type="nucleotide sequence ID" value="NZ_CP011542.1"/>
</dbReference>
<dbReference type="GO" id="GO:0016787">
    <property type="term" value="F:hydrolase activity"/>
    <property type="evidence" value="ECO:0007669"/>
    <property type="project" value="UniProtKB-KW"/>
</dbReference>
<keyword evidence="3" id="KW-1185">Reference proteome</keyword>
<keyword evidence="2" id="KW-0378">Hydrolase</keyword>
<dbReference type="KEGG" id="cmv:CMUST_04060"/>
<reference evidence="3" key="2">
    <citation type="submission" date="2015-05" db="EMBL/GenBank/DDBJ databases">
        <title>Complete genome sequence of Corynebacterium mustelae DSM 45274, isolated from various tissues of a male ferret with lethal sepsis.</title>
        <authorList>
            <person name="Ruckert C."/>
            <person name="Albersmeier A."/>
            <person name="Winkler A."/>
            <person name="Tauch A."/>
        </authorList>
    </citation>
    <scope>NUCLEOTIDE SEQUENCE [LARGE SCALE GENOMIC DNA]</scope>
    <source>
        <strain evidence="3">DSM 45274</strain>
    </source>
</reference>
<dbReference type="SUPFAM" id="SSF55486">
    <property type="entry name" value="Metalloproteases ('zincins'), catalytic domain"/>
    <property type="match status" value="1"/>
</dbReference>
<evidence type="ECO:0000313" key="3">
    <source>
        <dbReference type="Proteomes" id="UP000035199"/>
    </source>
</evidence>
<sequence>MNSFGFSFGFGPRDDDENNRDNNNPFGGFSGGIGDVLNEFGQMLSGLGSSMNSPDGAGPVNYAVAERIARQQIGKTPHVTASEEKAVADTVHLVELWLNDATYLPASENTVAAWNAEDWFNNTLPTWKRMVTPVAQQMNQAKIDSMPEEAREMMGPILGMMDRMASMNFGLQLGNALGDLAVQSLSGSDFGIQLAPNHTTALLPAAVARISEEVGVSHQDVLVYLAAREAARQRLFRHVPWLTERLISSVEEYAAGLEIDTSAMEEAMRSLNIESQDPAAIQDAMAQLQDMNLEPTIRSRNEGATIRLETLLALIEGWVELVVTEAMGDRVPATAKLNEAWRRRRATGGSAERAFSSVVGIEFAAPKVNEATELWRRITVAVGTKRRDQVWDHPDFLPSAEHLENSAEFIDTLLDDSDTSTFDPIAEITALEEMLAQQPEHDHKENPVSDTDTDTSKKEKDTSESDEAPDNDAS</sequence>
<dbReference type="Proteomes" id="UP000035199">
    <property type="component" value="Chromosome"/>
</dbReference>
<dbReference type="Pfam" id="PF10103">
    <property type="entry name" value="Zincin_2"/>
    <property type="match status" value="1"/>
</dbReference>